<dbReference type="InterPro" id="IPR005627">
    <property type="entry name" value="CutC-like"/>
</dbReference>
<dbReference type="Pfam" id="PF03932">
    <property type="entry name" value="CutC"/>
    <property type="match status" value="1"/>
</dbReference>
<dbReference type="GO" id="GO:0005507">
    <property type="term" value="F:copper ion binding"/>
    <property type="evidence" value="ECO:0007669"/>
    <property type="project" value="TreeGrafter"/>
</dbReference>
<dbReference type="GO" id="GO:0005737">
    <property type="term" value="C:cytoplasm"/>
    <property type="evidence" value="ECO:0007669"/>
    <property type="project" value="UniProtKB-SubCell"/>
</dbReference>
<comment type="similarity">
    <text evidence="1 2">Belongs to the CutC family.</text>
</comment>
<evidence type="ECO:0000313" key="3">
    <source>
        <dbReference type="EMBL" id="TNM62300.1"/>
    </source>
</evidence>
<name>A0A5C4XI90_9HYPH</name>
<dbReference type="Gene3D" id="3.20.20.380">
    <property type="entry name" value="Copper homeostasis (CutC) domain"/>
    <property type="match status" value="1"/>
</dbReference>
<dbReference type="AlphaFoldDB" id="A0A5C4XI90"/>
<evidence type="ECO:0000256" key="1">
    <source>
        <dbReference type="ARBA" id="ARBA00007768"/>
    </source>
</evidence>
<protein>
    <recommendedName>
        <fullName evidence="2">PF03932 family protein CutC</fullName>
    </recommendedName>
</protein>
<dbReference type="RefSeq" id="WP_139677925.1">
    <property type="nucleotide sequence ID" value="NZ_VDMN01000004.1"/>
</dbReference>
<proteinExistence type="inferred from homology"/>
<dbReference type="HAMAP" id="MF_00795">
    <property type="entry name" value="CutC"/>
    <property type="match status" value="1"/>
</dbReference>
<dbReference type="OrthoDB" id="9815677at2"/>
<dbReference type="PANTHER" id="PTHR12598:SF0">
    <property type="entry name" value="COPPER HOMEOSTASIS PROTEIN CUTC HOMOLOG"/>
    <property type="match status" value="1"/>
</dbReference>
<organism evidence="3 4">
    <name type="scientific">Aliirhizobium smilacinae</name>
    <dbReference type="NCBI Taxonomy" id="1395944"/>
    <lineage>
        <taxon>Bacteria</taxon>
        <taxon>Pseudomonadati</taxon>
        <taxon>Pseudomonadota</taxon>
        <taxon>Alphaproteobacteria</taxon>
        <taxon>Hyphomicrobiales</taxon>
        <taxon>Rhizobiaceae</taxon>
        <taxon>Aliirhizobium</taxon>
    </lineage>
</organism>
<keyword evidence="2" id="KW-0963">Cytoplasm</keyword>
<accession>A0A5C4XI90</accession>
<comment type="subcellular location">
    <subcellularLocation>
        <location evidence="2">Cytoplasm</location>
    </subcellularLocation>
</comment>
<dbReference type="EMBL" id="VDMN01000004">
    <property type="protein sequence ID" value="TNM62300.1"/>
    <property type="molecule type" value="Genomic_DNA"/>
</dbReference>
<keyword evidence="4" id="KW-1185">Reference proteome</keyword>
<comment type="caution">
    <text evidence="3">The sequence shown here is derived from an EMBL/GenBank/DDBJ whole genome shotgun (WGS) entry which is preliminary data.</text>
</comment>
<comment type="caution">
    <text evidence="2">Once thought to be involved in copper homeostasis, experiments in E.coli have shown this is not the case.</text>
</comment>
<dbReference type="PANTHER" id="PTHR12598">
    <property type="entry name" value="COPPER HOMEOSTASIS PROTEIN CUTC"/>
    <property type="match status" value="1"/>
</dbReference>
<dbReference type="SUPFAM" id="SSF110395">
    <property type="entry name" value="CutC-like"/>
    <property type="match status" value="1"/>
</dbReference>
<gene>
    <name evidence="2" type="primary">cutC</name>
    <name evidence="3" type="ORF">FHP24_19670</name>
</gene>
<reference evidence="3 4" key="1">
    <citation type="submission" date="2019-06" db="EMBL/GenBank/DDBJ databases">
        <title>The draft genome of Rhizobium smilacinae PTYR-5.</title>
        <authorList>
            <person name="Liu L."/>
            <person name="Li L."/>
            <person name="Zhang X."/>
        </authorList>
    </citation>
    <scope>NUCLEOTIDE SEQUENCE [LARGE SCALE GENOMIC DNA]</scope>
    <source>
        <strain evidence="3 4">PTYR-5</strain>
    </source>
</reference>
<dbReference type="InterPro" id="IPR036822">
    <property type="entry name" value="CutC-like_dom_sf"/>
</dbReference>
<evidence type="ECO:0000256" key="2">
    <source>
        <dbReference type="HAMAP-Rule" id="MF_00795"/>
    </source>
</evidence>
<evidence type="ECO:0000313" key="4">
    <source>
        <dbReference type="Proteomes" id="UP000311605"/>
    </source>
</evidence>
<sequence length="242" mass="25582">MSVLLEVCVDSAEGLNAAVESGAQRIELCSALDVGGLTPSKGLMALAAKAPVPVYAMIRPRAGDFVFDDASRTVMLADIDAVRESGLAGVVLGASVSDGRLDIDLLAFLAKRAEGMGLTLHRAFDLVPDPLEALEQAIELGFERILTSGQAVKVSDGRRVLRRLVEQADGRISIMAGGGVLPDNVAEIVATTGVSEVHSSCRQAVTYADETLVHFGFSAQQEYRTDARTVRKMLGALEDLAQ</sequence>
<dbReference type="Proteomes" id="UP000311605">
    <property type="component" value="Unassembled WGS sequence"/>
</dbReference>